<reference evidence="3" key="1">
    <citation type="submission" date="2016-11" db="EMBL/GenBank/DDBJ databases">
        <authorList>
            <person name="Varghese N."/>
            <person name="Submissions S."/>
        </authorList>
    </citation>
    <scope>NUCLEOTIDE SEQUENCE [LARGE SCALE GENOMIC DNA]</scope>
    <source>
        <strain evidence="3">DSM 16990</strain>
    </source>
</reference>
<dbReference type="SUPFAM" id="SSF69118">
    <property type="entry name" value="AhpD-like"/>
    <property type="match status" value="1"/>
</dbReference>
<dbReference type="GO" id="GO:0051920">
    <property type="term" value="F:peroxiredoxin activity"/>
    <property type="evidence" value="ECO:0007669"/>
    <property type="project" value="InterPro"/>
</dbReference>
<dbReference type="PANTHER" id="PTHR34846:SF10">
    <property type="entry name" value="CYTOPLASMIC PROTEIN"/>
    <property type="match status" value="1"/>
</dbReference>
<sequence>MKQRIDIQKVNPKAYQGMFALENVLNDSSLSKTHKELIKIRASQINGCAFCLDMHTRDARGYGETEQRLYTLSAWRETSFFTEEEMAILALTEEVTLIASGGVSEQTYARAAELFSEQELSEIIMAIVTINAWNRIAVSTHKQPAFVKA</sequence>
<dbReference type="InterPro" id="IPR004675">
    <property type="entry name" value="AhpD_core"/>
</dbReference>
<keyword evidence="3" id="KW-1185">Reference proteome</keyword>
<name>A0A1M4VQI1_9SPHI</name>
<gene>
    <name evidence="2" type="ORF">SAMN04488522_101985</name>
</gene>
<dbReference type="Pfam" id="PF02627">
    <property type="entry name" value="CMD"/>
    <property type="match status" value="1"/>
</dbReference>
<feature type="domain" description="Carboxymuconolactone decarboxylase-like" evidence="1">
    <location>
        <begin position="12"/>
        <end position="94"/>
    </location>
</feature>
<dbReference type="OrthoDB" id="9801997at2"/>
<keyword evidence="2" id="KW-0560">Oxidoreductase</keyword>
<organism evidence="2 3">
    <name type="scientific">Pedobacter caeni</name>
    <dbReference type="NCBI Taxonomy" id="288992"/>
    <lineage>
        <taxon>Bacteria</taxon>
        <taxon>Pseudomonadati</taxon>
        <taxon>Bacteroidota</taxon>
        <taxon>Sphingobacteriia</taxon>
        <taxon>Sphingobacteriales</taxon>
        <taxon>Sphingobacteriaceae</taxon>
        <taxon>Pedobacter</taxon>
    </lineage>
</organism>
<evidence type="ECO:0000259" key="1">
    <source>
        <dbReference type="Pfam" id="PF02627"/>
    </source>
</evidence>
<protein>
    <submittedName>
        <fullName evidence="2">Alkylhydroperoxidase AhpD family core domain-containing protein</fullName>
    </submittedName>
</protein>
<dbReference type="AlphaFoldDB" id="A0A1M4VQI1"/>
<dbReference type="Gene3D" id="1.20.1290.10">
    <property type="entry name" value="AhpD-like"/>
    <property type="match status" value="1"/>
</dbReference>
<dbReference type="NCBIfam" id="TIGR00778">
    <property type="entry name" value="ahpD_dom"/>
    <property type="match status" value="1"/>
</dbReference>
<evidence type="ECO:0000313" key="3">
    <source>
        <dbReference type="Proteomes" id="UP000184287"/>
    </source>
</evidence>
<dbReference type="PANTHER" id="PTHR34846">
    <property type="entry name" value="4-CARBOXYMUCONOLACTONE DECARBOXYLASE FAMILY PROTEIN (AFU_ORTHOLOGUE AFUA_6G11590)"/>
    <property type="match status" value="1"/>
</dbReference>
<dbReference type="RefSeq" id="WP_073228095.1">
    <property type="nucleotide sequence ID" value="NZ_FQUQ01000001.1"/>
</dbReference>
<dbReference type="InterPro" id="IPR029032">
    <property type="entry name" value="AhpD-like"/>
</dbReference>
<dbReference type="Proteomes" id="UP000184287">
    <property type="component" value="Unassembled WGS sequence"/>
</dbReference>
<proteinExistence type="predicted"/>
<dbReference type="InterPro" id="IPR003779">
    <property type="entry name" value="CMD-like"/>
</dbReference>
<accession>A0A1M4VQI1</accession>
<keyword evidence="2" id="KW-0575">Peroxidase</keyword>
<evidence type="ECO:0000313" key="2">
    <source>
        <dbReference type="EMBL" id="SHE71188.1"/>
    </source>
</evidence>
<dbReference type="EMBL" id="FQUQ01000001">
    <property type="protein sequence ID" value="SHE71188.1"/>
    <property type="molecule type" value="Genomic_DNA"/>
</dbReference>